<keyword evidence="2 6" id="KW-0812">Transmembrane</keyword>
<keyword evidence="4 6" id="KW-0472">Membrane</keyword>
<evidence type="ECO:0000256" key="1">
    <source>
        <dbReference type="ARBA" id="ARBA00004141"/>
    </source>
</evidence>
<dbReference type="PANTHER" id="PTHR23502:SF163">
    <property type="entry name" value="MAJOR FACILITATOR SUPERFAMILY (MFS) PROFILE DOMAIN-CONTAINING PROTEIN"/>
    <property type="match status" value="1"/>
</dbReference>
<dbReference type="GO" id="GO:0022857">
    <property type="term" value="F:transmembrane transporter activity"/>
    <property type="evidence" value="ECO:0007669"/>
    <property type="project" value="InterPro"/>
</dbReference>
<comment type="subcellular location">
    <subcellularLocation>
        <location evidence="1">Membrane</location>
        <topology evidence="1">Multi-pass membrane protein</topology>
    </subcellularLocation>
</comment>
<accession>A0A364MXZ5</accession>
<evidence type="ECO:0000256" key="3">
    <source>
        <dbReference type="ARBA" id="ARBA00022989"/>
    </source>
</evidence>
<feature type="domain" description="Major facilitator superfamily (MFS) profile" evidence="7">
    <location>
        <begin position="57"/>
        <end position="492"/>
    </location>
</feature>
<evidence type="ECO:0000313" key="8">
    <source>
        <dbReference type="EMBL" id="RAR06101.1"/>
    </source>
</evidence>
<dbReference type="FunFam" id="1.20.1250.20:FF:000509">
    <property type="entry name" value="MFS general substrate transporter"/>
    <property type="match status" value="1"/>
</dbReference>
<dbReference type="PROSITE" id="PS50850">
    <property type="entry name" value="MFS"/>
    <property type="match status" value="1"/>
</dbReference>
<reference evidence="9" key="1">
    <citation type="submission" date="2018-05" db="EMBL/GenBank/DDBJ databases">
        <title>Draft genome sequence of Stemphylium lycopersici strain CIDEFI 213.</title>
        <authorList>
            <person name="Medina R."/>
            <person name="Franco M.E.E."/>
            <person name="Lucentini C.G."/>
            <person name="Saparrat M.C.N."/>
            <person name="Balatti P.A."/>
        </authorList>
    </citation>
    <scope>NUCLEOTIDE SEQUENCE [LARGE SCALE GENOMIC DNA]</scope>
    <source>
        <strain evidence="9">CIDEFI 213</strain>
    </source>
</reference>
<protein>
    <submittedName>
        <fullName evidence="8">MFS multidrug transporter-like protein</fullName>
    </submittedName>
</protein>
<dbReference type="AlphaFoldDB" id="A0A364MXZ5"/>
<dbReference type="Gene3D" id="1.20.1250.20">
    <property type="entry name" value="MFS general substrate transporter like domains"/>
    <property type="match status" value="1"/>
</dbReference>
<dbReference type="STRING" id="183478.A0A364MXZ5"/>
<comment type="caution">
    <text evidence="8">The sequence shown here is derived from an EMBL/GenBank/DDBJ whole genome shotgun (WGS) entry which is preliminary data.</text>
</comment>
<comment type="similarity">
    <text evidence="5">Belongs to the major facilitator superfamily. CAR1 family.</text>
</comment>
<proteinExistence type="inferred from homology"/>
<feature type="transmembrane region" description="Helical" evidence="6">
    <location>
        <begin position="363"/>
        <end position="383"/>
    </location>
</feature>
<evidence type="ECO:0000259" key="7">
    <source>
        <dbReference type="PROSITE" id="PS50850"/>
    </source>
</evidence>
<evidence type="ECO:0000256" key="2">
    <source>
        <dbReference type="ARBA" id="ARBA00022692"/>
    </source>
</evidence>
<organism evidence="8 9">
    <name type="scientific">Stemphylium lycopersici</name>
    <name type="common">Tomato gray leaf spot disease fungus</name>
    <name type="synonym">Thyrospora lycopersici</name>
    <dbReference type="NCBI Taxonomy" id="183478"/>
    <lineage>
        <taxon>Eukaryota</taxon>
        <taxon>Fungi</taxon>
        <taxon>Dikarya</taxon>
        <taxon>Ascomycota</taxon>
        <taxon>Pezizomycotina</taxon>
        <taxon>Dothideomycetes</taxon>
        <taxon>Pleosporomycetidae</taxon>
        <taxon>Pleosporales</taxon>
        <taxon>Pleosporineae</taxon>
        <taxon>Pleosporaceae</taxon>
        <taxon>Stemphylium</taxon>
    </lineage>
</organism>
<evidence type="ECO:0000256" key="6">
    <source>
        <dbReference type="SAM" id="Phobius"/>
    </source>
</evidence>
<feature type="transmembrane region" description="Helical" evidence="6">
    <location>
        <begin position="276"/>
        <end position="302"/>
    </location>
</feature>
<dbReference type="PANTHER" id="PTHR23502">
    <property type="entry name" value="MAJOR FACILITATOR SUPERFAMILY"/>
    <property type="match status" value="1"/>
</dbReference>
<dbReference type="Proteomes" id="UP000249619">
    <property type="component" value="Unassembled WGS sequence"/>
</dbReference>
<evidence type="ECO:0000256" key="4">
    <source>
        <dbReference type="ARBA" id="ARBA00023136"/>
    </source>
</evidence>
<dbReference type="Pfam" id="PF07690">
    <property type="entry name" value="MFS_1"/>
    <property type="match status" value="1"/>
</dbReference>
<dbReference type="GO" id="GO:0016020">
    <property type="term" value="C:membrane"/>
    <property type="evidence" value="ECO:0007669"/>
    <property type="project" value="UniProtKB-SubCell"/>
</dbReference>
<feature type="transmembrane region" description="Helical" evidence="6">
    <location>
        <begin position="185"/>
        <end position="207"/>
    </location>
</feature>
<keyword evidence="3 6" id="KW-1133">Transmembrane helix</keyword>
<evidence type="ECO:0000256" key="5">
    <source>
        <dbReference type="ARBA" id="ARBA00038347"/>
    </source>
</evidence>
<dbReference type="SUPFAM" id="SSF103473">
    <property type="entry name" value="MFS general substrate transporter"/>
    <property type="match status" value="1"/>
</dbReference>
<dbReference type="InterPro" id="IPR011701">
    <property type="entry name" value="MFS"/>
</dbReference>
<feature type="transmembrane region" description="Helical" evidence="6">
    <location>
        <begin position="470"/>
        <end position="488"/>
    </location>
</feature>
<dbReference type="InterPro" id="IPR036259">
    <property type="entry name" value="MFS_trans_sf"/>
</dbReference>
<feature type="transmembrane region" description="Helical" evidence="6">
    <location>
        <begin position="125"/>
        <end position="152"/>
    </location>
</feature>
<dbReference type="EMBL" id="QGDH01000120">
    <property type="protein sequence ID" value="RAR06101.1"/>
    <property type="molecule type" value="Genomic_DNA"/>
</dbReference>
<name>A0A364MXZ5_STELY</name>
<dbReference type="InterPro" id="IPR020846">
    <property type="entry name" value="MFS_dom"/>
</dbReference>
<gene>
    <name evidence="8" type="ORF">DDE83_007065</name>
</gene>
<sequence>MVLTDEEQPLLRIISRDYESTHQEVNGENGRNDALDFEPLDPEDPRNWSWGYKWGNVLLLAFMAFTVTFTCIGVVPLASTIVEDLDGKHSSSANSALLVTIWELGEAAGPLLIAPLSELLGRSPVFHVCNIGFIAATMIAICSSSSTVFIAARMLTGLCVASNVLNPAIIGDIFESEQRGSAMSLIMLAPLIGGAIGPAVSGAIAQTMGWRRILIIAAGFAILCEFLFLVYFRETYKMAILRRRAAKLADDSNEIIEPKSTQENAMKLWHSMTRPFAVLFGSSVLLLLSLFGSVAFSFFYVVSVSLPDVLMEKYGFKLAATGYAFISFSIGSFCSVLICNFTVDKIYVKLRGPEGQDKPEYRLPLVIFGAIVLPFTVAAYGWIAEYQLPVLLLLVSVVFMGATLLLTMIPLSAYVVDAFGLYSASALTGVIVTRCLMGTFLPLTASPLADHLGCGLGFTSKFTQGTTNTIKLTALLFAIGTVVAVIKAQMSRYDVQFKGFRVVIKHYPSEHHNERQVPRPPSQTHRDIVQPNHWCLIVPSGMRFWISPTSNVAVMMFAPRNSQYDLVSFEAGSGAM</sequence>
<keyword evidence="9" id="KW-1185">Reference proteome</keyword>
<feature type="transmembrane region" description="Helical" evidence="6">
    <location>
        <begin position="213"/>
        <end position="232"/>
    </location>
</feature>
<feature type="transmembrane region" description="Helical" evidence="6">
    <location>
        <begin position="322"/>
        <end position="343"/>
    </location>
</feature>
<evidence type="ECO:0000313" key="9">
    <source>
        <dbReference type="Proteomes" id="UP000249619"/>
    </source>
</evidence>
<feature type="transmembrane region" description="Helical" evidence="6">
    <location>
        <begin position="57"/>
        <end position="82"/>
    </location>
</feature>
<feature type="transmembrane region" description="Helical" evidence="6">
    <location>
        <begin position="421"/>
        <end position="443"/>
    </location>
</feature>
<feature type="transmembrane region" description="Helical" evidence="6">
    <location>
        <begin position="389"/>
        <end position="409"/>
    </location>
</feature>